<gene>
    <name evidence="7" type="ORF">KSB_77230</name>
</gene>
<organism evidence="7 8">
    <name type="scientific">Ktedonobacter robiniae</name>
    <dbReference type="NCBI Taxonomy" id="2778365"/>
    <lineage>
        <taxon>Bacteria</taxon>
        <taxon>Bacillati</taxon>
        <taxon>Chloroflexota</taxon>
        <taxon>Ktedonobacteria</taxon>
        <taxon>Ktedonobacterales</taxon>
        <taxon>Ktedonobacteraceae</taxon>
        <taxon>Ktedonobacter</taxon>
    </lineage>
</organism>
<sequence length="327" mass="36306">MNILITGNLFSSRHHDMVRQLGYTLQLPVDPELSENTLLEAVADCDGYIVAGHERVTERVLNAAVRLRGISFVGTGYQQAIDIDAATRQNIPVTTTAGANARAVAEFTVGLLLSLAKRFSTLCQSVHDGSWRSQESLQMQGKTLGIVGMGMIGTQVAMMAKNGFGMHILYTSRTRKLFLEKESGIQYASFDEILRQSDVLSLHLPSTSGTRHLLGATELQQMKPGAIILNTARPWHIDPFALYDAIQQQHIAAIAMDGYYQEPPNLKQDPYRLLMCPNVMITPHSAYRTHEAVEQMIRQSIENIHYLLCGGQIAPHFLANSYVLARR</sequence>
<evidence type="ECO:0000256" key="2">
    <source>
        <dbReference type="ARBA" id="ARBA00023002"/>
    </source>
</evidence>
<accession>A0ABQ3V2R0</accession>
<dbReference type="PROSITE" id="PS00670">
    <property type="entry name" value="D_2_HYDROXYACID_DH_2"/>
    <property type="match status" value="1"/>
</dbReference>
<dbReference type="InterPro" id="IPR050857">
    <property type="entry name" value="D-2-hydroxyacid_DH"/>
</dbReference>
<comment type="caution">
    <text evidence="7">The sequence shown here is derived from an EMBL/GenBank/DDBJ whole genome shotgun (WGS) entry which is preliminary data.</text>
</comment>
<dbReference type="Gene3D" id="3.40.50.720">
    <property type="entry name" value="NAD(P)-binding Rossmann-like Domain"/>
    <property type="match status" value="2"/>
</dbReference>
<evidence type="ECO:0000256" key="1">
    <source>
        <dbReference type="ARBA" id="ARBA00005854"/>
    </source>
</evidence>
<proteinExistence type="inferred from homology"/>
<feature type="domain" description="D-isomer specific 2-hydroxyacid dehydrogenase catalytic" evidence="5">
    <location>
        <begin position="13"/>
        <end position="310"/>
    </location>
</feature>
<keyword evidence="2 4" id="KW-0560">Oxidoreductase</keyword>
<dbReference type="PANTHER" id="PTHR42789">
    <property type="entry name" value="D-ISOMER SPECIFIC 2-HYDROXYACID DEHYDROGENASE FAMILY PROTEIN (AFU_ORTHOLOGUE AFUA_6G10090)"/>
    <property type="match status" value="1"/>
</dbReference>
<dbReference type="InterPro" id="IPR036291">
    <property type="entry name" value="NAD(P)-bd_dom_sf"/>
</dbReference>
<dbReference type="SUPFAM" id="SSF51735">
    <property type="entry name" value="NAD(P)-binding Rossmann-fold domains"/>
    <property type="match status" value="1"/>
</dbReference>
<dbReference type="InterPro" id="IPR006139">
    <property type="entry name" value="D-isomer_2_OHA_DH_cat_dom"/>
</dbReference>
<reference evidence="7 8" key="1">
    <citation type="journal article" date="2021" name="Int. J. Syst. Evol. Microbiol.">
        <title>Reticulibacter mediterranei gen. nov., sp. nov., within the new family Reticulibacteraceae fam. nov., and Ktedonospora formicarum gen. nov., sp. nov., Ktedonobacter robiniae sp. nov., Dictyobacter formicarum sp. nov. and Dictyobacter arantiisoli sp. nov., belonging to the class Ktedonobacteria.</title>
        <authorList>
            <person name="Yabe S."/>
            <person name="Zheng Y."/>
            <person name="Wang C.M."/>
            <person name="Sakai Y."/>
            <person name="Abe K."/>
            <person name="Yokota A."/>
            <person name="Donadio S."/>
            <person name="Cavaletti L."/>
            <person name="Monciardini P."/>
        </authorList>
    </citation>
    <scope>NUCLEOTIDE SEQUENCE [LARGE SCALE GENOMIC DNA]</scope>
    <source>
        <strain evidence="7 8">SOSP1-30</strain>
    </source>
</reference>
<dbReference type="PANTHER" id="PTHR42789:SF1">
    <property type="entry name" value="D-ISOMER SPECIFIC 2-HYDROXYACID DEHYDROGENASE FAMILY PROTEIN (AFU_ORTHOLOGUE AFUA_6G10090)"/>
    <property type="match status" value="1"/>
</dbReference>
<keyword evidence="3" id="KW-0520">NAD</keyword>
<comment type="similarity">
    <text evidence="1 4">Belongs to the D-isomer specific 2-hydroxyacid dehydrogenase family.</text>
</comment>
<dbReference type="Pfam" id="PF00389">
    <property type="entry name" value="2-Hacid_dh"/>
    <property type="match status" value="1"/>
</dbReference>
<evidence type="ECO:0000313" key="8">
    <source>
        <dbReference type="Proteomes" id="UP000654345"/>
    </source>
</evidence>
<dbReference type="SUPFAM" id="SSF52283">
    <property type="entry name" value="Formate/glycerate dehydrogenase catalytic domain-like"/>
    <property type="match status" value="1"/>
</dbReference>
<keyword evidence="8" id="KW-1185">Reference proteome</keyword>
<evidence type="ECO:0000259" key="6">
    <source>
        <dbReference type="Pfam" id="PF02826"/>
    </source>
</evidence>
<evidence type="ECO:0000259" key="5">
    <source>
        <dbReference type="Pfam" id="PF00389"/>
    </source>
</evidence>
<dbReference type="PROSITE" id="PS00671">
    <property type="entry name" value="D_2_HYDROXYACID_DH_3"/>
    <property type="match status" value="1"/>
</dbReference>
<name>A0ABQ3V2R0_9CHLR</name>
<dbReference type="InterPro" id="IPR029753">
    <property type="entry name" value="D-isomer_DH_CS"/>
</dbReference>
<evidence type="ECO:0000313" key="7">
    <source>
        <dbReference type="EMBL" id="GHO59248.1"/>
    </source>
</evidence>
<dbReference type="RefSeq" id="WP_201375447.1">
    <property type="nucleotide sequence ID" value="NZ_BNJG01000003.1"/>
</dbReference>
<feature type="domain" description="D-isomer specific 2-hydroxyacid dehydrogenase NAD-binding" evidence="6">
    <location>
        <begin position="109"/>
        <end position="286"/>
    </location>
</feature>
<protein>
    <submittedName>
        <fullName evidence="7">D-isomer specific 2-hydroxyacid dehydrogenase</fullName>
    </submittedName>
</protein>
<dbReference type="EMBL" id="BNJG01000003">
    <property type="protein sequence ID" value="GHO59248.1"/>
    <property type="molecule type" value="Genomic_DNA"/>
</dbReference>
<evidence type="ECO:0000256" key="3">
    <source>
        <dbReference type="ARBA" id="ARBA00023027"/>
    </source>
</evidence>
<dbReference type="Pfam" id="PF02826">
    <property type="entry name" value="2-Hacid_dh_C"/>
    <property type="match status" value="1"/>
</dbReference>
<dbReference type="Proteomes" id="UP000654345">
    <property type="component" value="Unassembled WGS sequence"/>
</dbReference>
<dbReference type="InterPro" id="IPR006140">
    <property type="entry name" value="D-isomer_DH_NAD-bd"/>
</dbReference>
<evidence type="ECO:0000256" key="4">
    <source>
        <dbReference type="RuleBase" id="RU003719"/>
    </source>
</evidence>